<dbReference type="eggNOG" id="COG5278">
    <property type="taxonomic scope" value="Bacteria"/>
</dbReference>
<keyword evidence="1 3" id="KW-0807">Transducer</keyword>
<dbReference type="Pfam" id="PF00015">
    <property type="entry name" value="MCPsignal"/>
    <property type="match status" value="1"/>
</dbReference>
<accession>K9VU16</accession>
<evidence type="ECO:0000313" key="6">
    <source>
        <dbReference type="EMBL" id="AFZ11034.1"/>
    </source>
</evidence>
<dbReference type="eggNOG" id="COG0840">
    <property type="taxonomic scope" value="Bacteria"/>
</dbReference>
<evidence type="ECO:0000256" key="1">
    <source>
        <dbReference type="ARBA" id="ARBA00023224"/>
    </source>
</evidence>
<dbReference type="GO" id="GO:0004888">
    <property type="term" value="F:transmembrane signaling receptor activity"/>
    <property type="evidence" value="ECO:0007669"/>
    <property type="project" value="InterPro"/>
</dbReference>
<dbReference type="GO" id="GO:0006935">
    <property type="term" value="P:chemotaxis"/>
    <property type="evidence" value="ECO:0007669"/>
    <property type="project" value="InterPro"/>
</dbReference>
<name>K9VU16_9CYAN</name>
<keyword evidence="4" id="KW-1133">Transmembrane helix</keyword>
<evidence type="ECO:0000256" key="2">
    <source>
        <dbReference type="ARBA" id="ARBA00029447"/>
    </source>
</evidence>
<dbReference type="Pfam" id="PF05227">
    <property type="entry name" value="CHASE3"/>
    <property type="match status" value="1"/>
</dbReference>
<dbReference type="InterPro" id="IPR004089">
    <property type="entry name" value="MCPsignal_dom"/>
</dbReference>
<sequence>MFTNLKLRNRMLLGYSVPILLFVGLTIPTFSSANKAAEAFKQTKMSLNTVESGSQMGFGLAKMARDTRGYIALNKDAGFLSDYQNNLKYFNERAEIISKNIENPEQKQRLERMISLGKEYDEFANKLINLVNQGKQKEAIEILRKREGYNVIKEFEETNAAFNNKEREILNAATAKAEANLNFLLLLVAVGSLLGISVALISAFAISSGITKKISQAVNAIASSSNQIASTVEQQERISTQQATSVNETTTTMDELGASSQQSADQAESAVMAARQALGLTENGNEAVDRTLQGMTELKERVTAIAQEIVRLSEQTNQIGNISNLVSDLANQTNMLALNAAVEAVRAGDQGKGFAVVAAEIRKLADQSKKSAEKINVLVSDIQHAINATVMVTDQGTKTVQESMQITQKTAESFAGVANAVNNVVLSNQQISLNIKQQAIAIQQVVSAMNNLNQGAKETAVGITQTKVGTQKLNEAAQDLKAIV</sequence>
<feature type="domain" description="Methyl-accepting transducer" evidence="5">
    <location>
        <begin position="217"/>
        <end position="453"/>
    </location>
</feature>
<dbReference type="SUPFAM" id="SSF58104">
    <property type="entry name" value="Methyl-accepting chemotaxis protein (MCP) signaling domain"/>
    <property type="match status" value="1"/>
</dbReference>
<dbReference type="OrthoDB" id="457060at2"/>
<keyword evidence="4" id="KW-0812">Transmembrane</keyword>
<dbReference type="PROSITE" id="PS50111">
    <property type="entry name" value="CHEMOTAXIS_TRANSDUC_2"/>
    <property type="match status" value="1"/>
</dbReference>
<dbReference type="PANTHER" id="PTHR32089:SF112">
    <property type="entry name" value="LYSOZYME-LIKE PROTEIN-RELATED"/>
    <property type="match status" value="1"/>
</dbReference>
<feature type="transmembrane region" description="Helical" evidence="4">
    <location>
        <begin position="183"/>
        <end position="206"/>
    </location>
</feature>
<dbReference type="GO" id="GO:0016020">
    <property type="term" value="C:membrane"/>
    <property type="evidence" value="ECO:0007669"/>
    <property type="project" value="InterPro"/>
</dbReference>
<keyword evidence="7" id="KW-1185">Reference proteome</keyword>
<dbReference type="Gene3D" id="1.10.287.950">
    <property type="entry name" value="Methyl-accepting chemotaxis protein"/>
    <property type="match status" value="1"/>
</dbReference>
<dbReference type="PRINTS" id="PR00260">
    <property type="entry name" value="CHEMTRNSDUCR"/>
</dbReference>
<evidence type="ECO:0000313" key="7">
    <source>
        <dbReference type="Proteomes" id="UP000010472"/>
    </source>
</evidence>
<reference evidence="6 7" key="1">
    <citation type="submission" date="2012-06" db="EMBL/GenBank/DDBJ databases">
        <title>Finished chromosome of genome of Crinalium epipsammum PCC 9333.</title>
        <authorList>
            <consortium name="US DOE Joint Genome Institute"/>
            <person name="Gugger M."/>
            <person name="Coursin T."/>
            <person name="Rippka R."/>
            <person name="Tandeau De Marsac N."/>
            <person name="Huntemann M."/>
            <person name="Wei C.-L."/>
            <person name="Han J."/>
            <person name="Detter J.C."/>
            <person name="Han C."/>
            <person name="Tapia R."/>
            <person name="Davenport K."/>
            <person name="Daligault H."/>
            <person name="Erkkila T."/>
            <person name="Gu W."/>
            <person name="Munk A.C.C."/>
            <person name="Teshima H."/>
            <person name="Xu Y."/>
            <person name="Chain P."/>
            <person name="Chen A."/>
            <person name="Krypides N."/>
            <person name="Mavromatis K."/>
            <person name="Markowitz V."/>
            <person name="Szeto E."/>
            <person name="Ivanova N."/>
            <person name="Mikhailova N."/>
            <person name="Ovchinnikova G."/>
            <person name="Pagani I."/>
            <person name="Pati A."/>
            <person name="Goodwin L."/>
            <person name="Peters L."/>
            <person name="Pitluck S."/>
            <person name="Woyke T."/>
            <person name="Kerfeld C."/>
        </authorList>
    </citation>
    <scope>NUCLEOTIDE SEQUENCE [LARGE SCALE GENOMIC DNA]</scope>
    <source>
        <strain evidence="6 7">PCC 9333</strain>
    </source>
</reference>
<dbReference type="STRING" id="1173022.Cri9333_0031"/>
<dbReference type="PANTHER" id="PTHR32089">
    <property type="entry name" value="METHYL-ACCEPTING CHEMOTAXIS PROTEIN MCPB"/>
    <property type="match status" value="1"/>
</dbReference>
<keyword evidence="4" id="KW-0472">Membrane</keyword>
<dbReference type="Proteomes" id="UP000010472">
    <property type="component" value="Chromosome"/>
</dbReference>
<evidence type="ECO:0000256" key="3">
    <source>
        <dbReference type="PROSITE-ProRule" id="PRU00284"/>
    </source>
</evidence>
<dbReference type="HOGENOM" id="CLU_000445_107_27_3"/>
<dbReference type="InterPro" id="IPR007891">
    <property type="entry name" value="CHASE3"/>
</dbReference>
<comment type="similarity">
    <text evidence="2">Belongs to the methyl-accepting chemotaxis (MCP) protein family.</text>
</comment>
<evidence type="ECO:0000259" key="5">
    <source>
        <dbReference type="PROSITE" id="PS50111"/>
    </source>
</evidence>
<dbReference type="KEGG" id="cep:Cri9333_0031"/>
<dbReference type="RefSeq" id="WP_015201178.1">
    <property type="nucleotide sequence ID" value="NC_019753.1"/>
</dbReference>
<dbReference type="EMBL" id="CP003620">
    <property type="protein sequence ID" value="AFZ11034.1"/>
    <property type="molecule type" value="Genomic_DNA"/>
</dbReference>
<protein>
    <submittedName>
        <fullName evidence="6">Methyl-accepting chemotaxis sensory transducer</fullName>
    </submittedName>
</protein>
<proteinExistence type="inferred from homology"/>
<dbReference type="AlphaFoldDB" id="K9VU16"/>
<dbReference type="InterPro" id="IPR004090">
    <property type="entry name" value="Chemotax_Me-accpt_rcpt"/>
</dbReference>
<organism evidence="6 7">
    <name type="scientific">Crinalium epipsammum PCC 9333</name>
    <dbReference type="NCBI Taxonomy" id="1173022"/>
    <lineage>
        <taxon>Bacteria</taxon>
        <taxon>Bacillati</taxon>
        <taxon>Cyanobacteriota</taxon>
        <taxon>Cyanophyceae</taxon>
        <taxon>Gomontiellales</taxon>
        <taxon>Gomontiellaceae</taxon>
        <taxon>Crinalium</taxon>
    </lineage>
</organism>
<dbReference type="GO" id="GO:0007165">
    <property type="term" value="P:signal transduction"/>
    <property type="evidence" value="ECO:0007669"/>
    <property type="project" value="UniProtKB-KW"/>
</dbReference>
<gene>
    <name evidence="6" type="ORF">Cri9333_0031</name>
</gene>
<dbReference type="SMART" id="SM00283">
    <property type="entry name" value="MA"/>
    <property type="match status" value="1"/>
</dbReference>
<dbReference type="PATRIC" id="fig|1173022.3.peg.33"/>
<evidence type="ECO:0000256" key="4">
    <source>
        <dbReference type="SAM" id="Phobius"/>
    </source>
</evidence>